<dbReference type="InterPro" id="IPR036890">
    <property type="entry name" value="HATPase_C_sf"/>
</dbReference>
<evidence type="ECO:0000256" key="3">
    <source>
        <dbReference type="ARBA" id="ARBA00022679"/>
    </source>
</evidence>
<gene>
    <name evidence="8" type="ORF">TPA0598_08_05420</name>
</gene>
<evidence type="ECO:0000256" key="5">
    <source>
        <dbReference type="ARBA" id="ARBA00023012"/>
    </source>
</evidence>
<feature type="compositionally biased region" description="Basic and acidic residues" evidence="6">
    <location>
        <begin position="49"/>
        <end position="62"/>
    </location>
</feature>
<dbReference type="InterPro" id="IPR050482">
    <property type="entry name" value="Sensor_HK_TwoCompSys"/>
</dbReference>
<dbReference type="GO" id="GO:0000160">
    <property type="term" value="P:phosphorelay signal transduction system"/>
    <property type="evidence" value="ECO:0007669"/>
    <property type="project" value="UniProtKB-KW"/>
</dbReference>
<keyword evidence="9" id="KW-1185">Reference proteome</keyword>
<organism evidence="8 9">
    <name type="scientific">Streptomyces lydicamycinicus</name>
    <dbReference type="NCBI Taxonomy" id="1546107"/>
    <lineage>
        <taxon>Bacteria</taxon>
        <taxon>Bacillati</taxon>
        <taxon>Actinomycetota</taxon>
        <taxon>Actinomycetes</taxon>
        <taxon>Kitasatosporales</taxon>
        <taxon>Streptomycetaceae</taxon>
        <taxon>Streptomyces</taxon>
    </lineage>
</organism>
<dbReference type="Proteomes" id="UP000048965">
    <property type="component" value="Unassembled WGS sequence"/>
</dbReference>
<dbReference type="PANTHER" id="PTHR24421">
    <property type="entry name" value="NITRATE/NITRITE SENSOR PROTEIN NARX-RELATED"/>
    <property type="match status" value="1"/>
</dbReference>
<evidence type="ECO:0000313" key="9">
    <source>
        <dbReference type="Proteomes" id="UP000048965"/>
    </source>
</evidence>
<feature type="region of interest" description="Disordered" evidence="6">
    <location>
        <begin position="49"/>
        <end position="72"/>
    </location>
</feature>
<dbReference type="PANTHER" id="PTHR24421:SF10">
    <property type="entry name" value="NITRATE_NITRITE SENSOR PROTEIN NARQ"/>
    <property type="match status" value="1"/>
</dbReference>
<sequence length="103" mass="10733">MTGEARAVPVEAVLAVRRVAQAALTNVRKHAPGARIRVRLEYGTDDVGLEVRDSGGRGKPGELAKSGSGYGLPGVRERAELLGGTLESGLDGDGFVVRLRVPA</sequence>
<evidence type="ECO:0000256" key="2">
    <source>
        <dbReference type="ARBA" id="ARBA00012438"/>
    </source>
</evidence>
<keyword evidence="3" id="KW-0808">Transferase</keyword>
<dbReference type="CDD" id="cd16917">
    <property type="entry name" value="HATPase_UhpB-NarQ-NarX-like"/>
    <property type="match status" value="1"/>
</dbReference>
<name>A0A0P4RDC5_9ACTN</name>
<dbReference type="EC" id="2.7.13.3" evidence="2"/>
<accession>A0A0P4RDC5</accession>
<comment type="caution">
    <text evidence="8">The sequence shown here is derived from an EMBL/GenBank/DDBJ whole genome shotgun (WGS) entry which is preliminary data.</text>
</comment>
<keyword evidence="4 8" id="KW-0418">Kinase</keyword>
<dbReference type="Gene3D" id="3.30.565.10">
    <property type="entry name" value="Histidine kinase-like ATPase, C-terminal domain"/>
    <property type="match status" value="1"/>
</dbReference>
<protein>
    <recommendedName>
        <fullName evidence="2">histidine kinase</fullName>
        <ecNumber evidence="2">2.7.13.3</ecNumber>
    </recommendedName>
</protein>
<reference evidence="9" key="1">
    <citation type="submission" date="2014-09" db="EMBL/GenBank/DDBJ databases">
        <title>Whole genome shotgun sequence of Streptomyces sp. NBRC 110027.</title>
        <authorList>
            <person name="Komaki H."/>
            <person name="Ichikawa N."/>
            <person name="Katano-Makiyama Y."/>
            <person name="Hosoyama A."/>
            <person name="Hashimoto M."/>
            <person name="Uohara A."/>
            <person name="Kitahashi Y."/>
            <person name="Ohji S."/>
            <person name="Kimura A."/>
            <person name="Yamazoe A."/>
            <person name="Igarashi Y."/>
            <person name="Fujita N."/>
        </authorList>
    </citation>
    <scope>NUCLEOTIDE SEQUENCE [LARGE SCALE GENOMIC DNA]</scope>
    <source>
        <strain evidence="9">NBRC 110027</strain>
    </source>
</reference>
<evidence type="ECO:0000259" key="7">
    <source>
        <dbReference type="SMART" id="SM00387"/>
    </source>
</evidence>
<proteinExistence type="predicted"/>
<evidence type="ECO:0000256" key="4">
    <source>
        <dbReference type="ARBA" id="ARBA00022777"/>
    </source>
</evidence>
<feature type="domain" description="Histidine kinase/HSP90-like ATPase" evidence="7">
    <location>
        <begin position="11"/>
        <end position="103"/>
    </location>
</feature>
<dbReference type="InterPro" id="IPR003594">
    <property type="entry name" value="HATPase_dom"/>
</dbReference>
<dbReference type="Pfam" id="PF02518">
    <property type="entry name" value="HATPase_c"/>
    <property type="match status" value="1"/>
</dbReference>
<dbReference type="AlphaFoldDB" id="A0A0P4RDC5"/>
<dbReference type="SMART" id="SM00387">
    <property type="entry name" value="HATPase_c"/>
    <property type="match status" value="1"/>
</dbReference>
<evidence type="ECO:0000256" key="1">
    <source>
        <dbReference type="ARBA" id="ARBA00000085"/>
    </source>
</evidence>
<reference evidence="8 9" key="2">
    <citation type="journal article" date="2015" name="Stand. Genomic Sci.">
        <title>Draft genome sequence of marine-derived Streptomyces sp. TP-A0598, a producer of anti-MRSA antibiotic lydicamycins.</title>
        <authorList>
            <person name="Komaki H."/>
            <person name="Ichikawa N."/>
            <person name="Hosoyama A."/>
            <person name="Fujita N."/>
            <person name="Igarashi Y."/>
        </authorList>
    </citation>
    <scope>NUCLEOTIDE SEQUENCE [LARGE SCALE GENOMIC DNA]</scope>
    <source>
        <strain evidence="8 9">NBRC 110027</strain>
    </source>
</reference>
<dbReference type="GO" id="GO:0004673">
    <property type="term" value="F:protein histidine kinase activity"/>
    <property type="evidence" value="ECO:0007669"/>
    <property type="project" value="UniProtKB-EC"/>
</dbReference>
<evidence type="ECO:0000313" key="8">
    <source>
        <dbReference type="EMBL" id="GAO11631.1"/>
    </source>
</evidence>
<evidence type="ECO:0000256" key="6">
    <source>
        <dbReference type="SAM" id="MobiDB-lite"/>
    </source>
</evidence>
<dbReference type="EMBL" id="BBNO01000008">
    <property type="protein sequence ID" value="GAO11631.1"/>
    <property type="molecule type" value="Genomic_DNA"/>
</dbReference>
<keyword evidence="5" id="KW-0902">Two-component regulatory system</keyword>
<comment type="catalytic activity">
    <reaction evidence="1">
        <text>ATP + protein L-histidine = ADP + protein N-phospho-L-histidine.</text>
        <dbReference type="EC" id="2.7.13.3"/>
    </reaction>
</comment>
<dbReference type="SUPFAM" id="SSF55874">
    <property type="entry name" value="ATPase domain of HSP90 chaperone/DNA topoisomerase II/histidine kinase"/>
    <property type="match status" value="1"/>
</dbReference>